<proteinExistence type="predicted"/>
<protein>
    <submittedName>
        <fullName evidence="1">Uncharacterized protein</fullName>
    </submittedName>
</protein>
<name>A0A6C0LH62_9ZZZZ</name>
<reference evidence="1" key="1">
    <citation type="journal article" date="2020" name="Nature">
        <title>Giant virus diversity and host interactions through global metagenomics.</title>
        <authorList>
            <person name="Schulz F."/>
            <person name="Roux S."/>
            <person name="Paez-Espino D."/>
            <person name="Jungbluth S."/>
            <person name="Walsh D.A."/>
            <person name="Denef V.J."/>
            <person name="McMahon K.D."/>
            <person name="Konstantinidis K.T."/>
            <person name="Eloe-Fadrosh E.A."/>
            <person name="Kyrpides N.C."/>
            <person name="Woyke T."/>
        </authorList>
    </citation>
    <scope>NUCLEOTIDE SEQUENCE</scope>
    <source>
        <strain evidence="1">GVMAG-M-3300027833-11</strain>
    </source>
</reference>
<sequence length="124" mass="13908">MSSNSPREYALYIQPEIGDENKNIEENVNHFHNKIADIVESKFAKAFIQFTEDIASSFLELPSTVHDVNETDILQPTNKKQSICVDNKLSLAELGLAGFKAPKIETPVSNIRIETRTMSELSIV</sequence>
<organism evidence="1">
    <name type="scientific">viral metagenome</name>
    <dbReference type="NCBI Taxonomy" id="1070528"/>
    <lineage>
        <taxon>unclassified sequences</taxon>
        <taxon>metagenomes</taxon>
        <taxon>organismal metagenomes</taxon>
    </lineage>
</organism>
<dbReference type="EMBL" id="MN740505">
    <property type="protein sequence ID" value="QHU30336.1"/>
    <property type="molecule type" value="Genomic_DNA"/>
</dbReference>
<dbReference type="AlphaFoldDB" id="A0A6C0LH62"/>
<accession>A0A6C0LH62</accession>
<evidence type="ECO:0000313" key="1">
    <source>
        <dbReference type="EMBL" id="QHU30336.1"/>
    </source>
</evidence>